<feature type="domain" description="Enoyl reductase (ER)" evidence="2">
    <location>
        <begin position="35"/>
        <end position="338"/>
    </location>
</feature>
<dbReference type="Pfam" id="PF13602">
    <property type="entry name" value="ADH_zinc_N_2"/>
    <property type="match status" value="1"/>
</dbReference>
<evidence type="ECO:0000259" key="2">
    <source>
        <dbReference type="SMART" id="SM00829"/>
    </source>
</evidence>
<dbReference type="PANTHER" id="PTHR11695:SF294">
    <property type="entry name" value="RETICULON-4-INTERACTING PROTEIN 1, MITOCHONDRIAL"/>
    <property type="match status" value="1"/>
</dbReference>
<protein>
    <submittedName>
        <fullName evidence="3">Bifunctional protein: zinc-containing alcohol dehydrogenase quinone oxidoreductase ( NADPH:quinone reductase) Similar to arginate lyase</fullName>
        <ecNumber evidence="3">1.1.1.-</ecNumber>
    </submittedName>
</protein>
<dbReference type="SUPFAM" id="SSF50129">
    <property type="entry name" value="GroES-like"/>
    <property type="match status" value="1"/>
</dbReference>
<dbReference type="InterPro" id="IPR036291">
    <property type="entry name" value="NAD(P)-bd_dom_sf"/>
</dbReference>
<dbReference type="Gene3D" id="3.40.50.720">
    <property type="entry name" value="NAD(P)-binding Rossmann-like Domain"/>
    <property type="match status" value="1"/>
</dbReference>
<dbReference type="Gene3D" id="3.90.180.10">
    <property type="entry name" value="Medium-chain alcohol dehydrogenases, catalytic domain"/>
    <property type="match status" value="1"/>
</dbReference>
<sequence length="343" mass="36038">MVRERLTTAWDTYPIGTRAAAVPDSMAAVVIDGPGTASVLRTGRVATPSPINAELLIQVRCASVNPLDCKTRAGGGVSDHITSFPAVLGYDFSGVVVRSPYAAHPLAPGTEVFGMTATPRYDGSYAEYVVAPVGSVAPKPASLSHAEAAATPLAALTAWGLVVDTARAHRGQRILIHAAAGGVGHFAVQFARYFGAEVIATASAENHDWLRVLGADECVDYRTERFEDVVAPVDVVIDLVGNVHDDTGTRSLDVLRPGGLLINVPTNSWTGFEEAAAARGLRATGYKVSPDGDTLESIGRLMSSGSVRPYVDRVYRLDEATAAHEHVESGHSRGKVVLSVGEA</sequence>
<reference evidence="4" key="1">
    <citation type="submission" date="2017-02" db="EMBL/GenBank/DDBJ databases">
        <authorList>
            <person name="Dridi B."/>
        </authorList>
    </citation>
    <scope>NUCLEOTIDE SEQUENCE [LARGE SCALE GENOMIC DNA]</scope>
    <source>
        <strain evidence="4">EB411</strain>
    </source>
</reference>
<dbReference type="AlphaFoldDB" id="A0A1R4JWK9"/>
<organism evidence="3 4">
    <name type="scientific">Mycetocola reblochoni REB411</name>
    <dbReference type="NCBI Taxonomy" id="1255698"/>
    <lineage>
        <taxon>Bacteria</taxon>
        <taxon>Bacillati</taxon>
        <taxon>Actinomycetota</taxon>
        <taxon>Actinomycetes</taxon>
        <taxon>Micrococcales</taxon>
        <taxon>Microbacteriaceae</taxon>
        <taxon>Mycetocola</taxon>
    </lineage>
</organism>
<dbReference type="PROSITE" id="PS01162">
    <property type="entry name" value="QOR_ZETA_CRYSTAL"/>
    <property type="match status" value="1"/>
</dbReference>
<dbReference type="InterPro" id="IPR002364">
    <property type="entry name" value="Quin_OxRdtase/zeta-crystal_CS"/>
</dbReference>
<dbReference type="InterPro" id="IPR011032">
    <property type="entry name" value="GroES-like_sf"/>
</dbReference>
<dbReference type="SUPFAM" id="SSF51735">
    <property type="entry name" value="NAD(P)-binding Rossmann-fold domains"/>
    <property type="match status" value="1"/>
</dbReference>
<dbReference type="InterPro" id="IPR013154">
    <property type="entry name" value="ADH-like_N"/>
</dbReference>
<dbReference type="RefSeq" id="WP_245827425.1">
    <property type="nucleotide sequence ID" value="NZ_FUKR01000056.1"/>
</dbReference>
<dbReference type="PANTHER" id="PTHR11695">
    <property type="entry name" value="ALCOHOL DEHYDROGENASE RELATED"/>
    <property type="match status" value="1"/>
</dbReference>
<keyword evidence="1 3" id="KW-0560">Oxidoreductase</keyword>
<proteinExistence type="predicted"/>
<dbReference type="CDD" id="cd05289">
    <property type="entry name" value="MDR_like_2"/>
    <property type="match status" value="1"/>
</dbReference>
<dbReference type="GO" id="GO:0016829">
    <property type="term" value="F:lyase activity"/>
    <property type="evidence" value="ECO:0007669"/>
    <property type="project" value="UniProtKB-KW"/>
</dbReference>
<accession>A0A1R4JWK9</accession>
<evidence type="ECO:0000313" key="3">
    <source>
        <dbReference type="EMBL" id="SJN36480.1"/>
    </source>
</evidence>
<dbReference type="SMART" id="SM00829">
    <property type="entry name" value="PKS_ER"/>
    <property type="match status" value="1"/>
</dbReference>
<keyword evidence="4" id="KW-1185">Reference proteome</keyword>
<dbReference type="Pfam" id="PF08240">
    <property type="entry name" value="ADH_N"/>
    <property type="match status" value="1"/>
</dbReference>
<dbReference type="InterPro" id="IPR020843">
    <property type="entry name" value="ER"/>
</dbReference>
<dbReference type="Proteomes" id="UP000196778">
    <property type="component" value="Unassembled WGS sequence"/>
</dbReference>
<evidence type="ECO:0000313" key="4">
    <source>
        <dbReference type="Proteomes" id="UP000196778"/>
    </source>
</evidence>
<evidence type="ECO:0000256" key="1">
    <source>
        <dbReference type="ARBA" id="ARBA00023002"/>
    </source>
</evidence>
<dbReference type="EMBL" id="FUKR01000056">
    <property type="protein sequence ID" value="SJN36480.1"/>
    <property type="molecule type" value="Genomic_DNA"/>
</dbReference>
<dbReference type="GO" id="GO:0016491">
    <property type="term" value="F:oxidoreductase activity"/>
    <property type="evidence" value="ECO:0007669"/>
    <property type="project" value="UniProtKB-KW"/>
</dbReference>
<dbReference type="GO" id="GO:0008270">
    <property type="term" value="F:zinc ion binding"/>
    <property type="evidence" value="ECO:0007669"/>
    <property type="project" value="InterPro"/>
</dbReference>
<keyword evidence="3" id="KW-0456">Lyase</keyword>
<dbReference type="InterPro" id="IPR050700">
    <property type="entry name" value="YIM1/Zinc_Alcohol_DH_Fams"/>
</dbReference>
<gene>
    <name evidence="3" type="ORF">FM119_09930</name>
</gene>
<name>A0A1R4JWK9_9MICO</name>
<dbReference type="EC" id="1.1.1.-" evidence="3"/>